<dbReference type="InterPro" id="IPR003439">
    <property type="entry name" value="ABC_transporter-like_ATP-bd"/>
</dbReference>
<accession>A0A974XP18</accession>
<keyword evidence="2" id="KW-0547">Nucleotide-binding</keyword>
<evidence type="ECO:0000259" key="4">
    <source>
        <dbReference type="PROSITE" id="PS50893"/>
    </source>
</evidence>
<dbReference type="CDD" id="cd03293">
    <property type="entry name" value="ABC_NrtD_SsuB_transporters"/>
    <property type="match status" value="1"/>
</dbReference>
<evidence type="ECO:0000256" key="3">
    <source>
        <dbReference type="ARBA" id="ARBA00022840"/>
    </source>
</evidence>
<evidence type="ECO:0000313" key="6">
    <source>
        <dbReference type="Proteomes" id="UP000663499"/>
    </source>
</evidence>
<evidence type="ECO:0000256" key="2">
    <source>
        <dbReference type="ARBA" id="ARBA00022741"/>
    </source>
</evidence>
<dbReference type="PROSITE" id="PS50893">
    <property type="entry name" value="ABC_TRANSPORTER_2"/>
    <property type="match status" value="1"/>
</dbReference>
<dbReference type="Proteomes" id="UP000663499">
    <property type="component" value="Chromosome"/>
</dbReference>
<keyword evidence="3 5" id="KW-0067">ATP-binding</keyword>
<reference evidence="5" key="1">
    <citation type="submission" date="2021-03" db="EMBL/GenBank/DDBJ databases">
        <title>Alkalibacter marinus sp. nov., isolated from tidal flat sediment.</title>
        <authorList>
            <person name="Namirimu T."/>
            <person name="Yang J.-A."/>
            <person name="Yang S.-H."/>
            <person name="Kim Y.-J."/>
            <person name="Kwon K.K."/>
        </authorList>
    </citation>
    <scope>NUCLEOTIDE SEQUENCE</scope>
    <source>
        <strain evidence="5">ES005</strain>
    </source>
</reference>
<dbReference type="GO" id="GO:0005524">
    <property type="term" value="F:ATP binding"/>
    <property type="evidence" value="ECO:0007669"/>
    <property type="project" value="UniProtKB-KW"/>
</dbReference>
<dbReference type="EMBL" id="CP071444">
    <property type="protein sequence ID" value="QSX09391.1"/>
    <property type="molecule type" value="Genomic_DNA"/>
</dbReference>
<keyword evidence="1" id="KW-0813">Transport</keyword>
<dbReference type="InterPro" id="IPR027417">
    <property type="entry name" value="P-loop_NTPase"/>
</dbReference>
<dbReference type="KEGG" id="alka:J0B03_04810"/>
<organism evidence="5 6">
    <name type="scientific">Alkalibacter rhizosphaerae</name>
    <dbReference type="NCBI Taxonomy" id="2815577"/>
    <lineage>
        <taxon>Bacteria</taxon>
        <taxon>Bacillati</taxon>
        <taxon>Bacillota</taxon>
        <taxon>Clostridia</taxon>
        <taxon>Eubacteriales</taxon>
        <taxon>Eubacteriaceae</taxon>
        <taxon>Alkalibacter</taxon>
    </lineage>
</organism>
<gene>
    <name evidence="5" type="ORF">J0B03_04810</name>
</gene>
<dbReference type="GO" id="GO:0016887">
    <property type="term" value="F:ATP hydrolysis activity"/>
    <property type="evidence" value="ECO:0007669"/>
    <property type="project" value="InterPro"/>
</dbReference>
<dbReference type="PANTHER" id="PTHR42781:SF8">
    <property type="entry name" value="BICARBONATE TRANSPORT ATP-BINDING PROTEIN CMPC"/>
    <property type="match status" value="1"/>
</dbReference>
<feature type="domain" description="ABC transporter" evidence="4">
    <location>
        <begin position="10"/>
        <end position="238"/>
    </location>
</feature>
<name>A0A974XP18_9FIRM</name>
<dbReference type="Pfam" id="PF00005">
    <property type="entry name" value="ABC_tran"/>
    <property type="match status" value="1"/>
</dbReference>
<dbReference type="AlphaFoldDB" id="A0A974XP18"/>
<evidence type="ECO:0000256" key="1">
    <source>
        <dbReference type="ARBA" id="ARBA00022448"/>
    </source>
</evidence>
<protein>
    <submittedName>
        <fullName evidence="5">ABC transporter ATP-binding protein</fullName>
    </submittedName>
</protein>
<dbReference type="InterPro" id="IPR050093">
    <property type="entry name" value="ABC_SmlMolc_Importer"/>
</dbReference>
<evidence type="ECO:0000313" key="5">
    <source>
        <dbReference type="EMBL" id="QSX09391.1"/>
    </source>
</evidence>
<proteinExistence type="predicted"/>
<dbReference type="SMART" id="SM00382">
    <property type="entry name" value="AAA"/>
    <property type="match status" value="1"/>
</dbReference>
<sequence>MGDVPMSPLLKIEGLTKSYDGMVVVDHVDLEVDAGEFVCIVGPSGCGKTTLLNLVGGFIPRDGGLLEFDGRSVEKPFKEAVMVFQEFDQLFPWRTLEQNVSFPLEGSVKDPLQRNKLAGHYIAMMKLEGYENHYPGALSGGMKQRGAIARALVTSPRMLLMDEPFGSLDAQTKQSLQQSFLQVWEQTGTTVLFVTHDVREALILSDRILVMNRGKITKIYQNEKKGPTEEAVAQITEWLSL</sequence>
<dbReference type="SUPFAM" id="SSF52540">
    <property type="entry name" value="P-loop containing nucleoside triphosphate hydrolases"/>
    <property type="match status" value="1"/>
</dbReference>
<dbReference type="Gene3D" id="3.40.50.300">
    <property type="entry name" value="P-loop containing nucleotide triphosphate hydrolases"/>
    <property type="match status" value="1"/>
</dbReference>
<dbReference type="InterPro" id="IPR003593">
    <property type="entry name" value="AAA+_ATPase"/>
</dbReference>
<dbReference type="PANTHER" id="PTHR42781">
    <property type="entry name" value="SPERMIDINE/PUTRESCINE IMPORT ATP-BINDING PROTEIN POTA"/>
    <property type="match status" value="1"/>
</dbReference>
<keyword evidence="6" id="KW-1185">Reference proteome</keyword>